<dbReference type="Proteomes" id="UP000184546">
    <property type="component" value="Unassembled WGS sequence"/>
</dbReference>
<evidence type="ECO:0000313" key="3">
    <source>
        <dbReference type="Proteomes" id="UP000184546"/>
    </source>
</evidence>
<dbReference type="RefSeq" id="XP_020050883.1">
    <property type="nucleotide sequence ID" value="XM_020202172.1"/>
</dbReference>
<accession>A0A1L9WEG1</accession>
<protein>
    <submittedName>
        <fullName evidence="2">Uncharacterized protein</fullName>
    </submittedName>
</protein>
<reference evidence="3" key="1">
    <citation type="journal article" date="2017" name="Genome Biol.">
        <title>Comparative genomics reveals high biological diversity and specific adaptations in the industrially and medically important fungal genus Aspergillus.</title>
        <authorList>
            <person name="de Vries R.P."/>
            <person name="Riley R."/>
            <person name="Wiebenga A."/>
            <person name="Aguilar-Osorio G."/>
            <person name="Amillis S."/>
            <person name="Uchima C.A."/>
            <person name="Anderluh G."/>
            <person name="Asadollahi M."/>
            <person name="Askin M."/>
            <person name="Barry K."/>
            <person name="Battaglia E."/>
            <person name="Bayram O."/>
            <person name="Benocci T."/>
            <person name="Braus-Stromeyer S.A."/>
            <person name="Caldana C."/>
            <person name="Canovas D."/>
            <person name="Cerqueira G.C."/>
            <person name="Chen F."/>
            <person name="Chen W."/>
            <person name="Choi C."/>
            <person name="Clum A."/>
            <person name="Dos Santos R.A."/>
            <person name="Damasio A.R."/>
            <person name="Diallinas G."/>
            <person name="Emri T."/>
            <person name="Fekete E."/>
            <person name="Flipphi M."/>
            <person name="Freyberg S."/>
            <person name="Gallo A."/>
            <person name="Gournas C."/>
            <person name="Habgood R."/>
            <person name="Hainaut M."/>
            <person name="Harispe M.L."/>
            <person name="Henrissat B."/>
            <person name="Hilden K.S."/>
            <person name="Hope R."/>
            <person name="Hossain A."/>
            <person name="Karabika E."/>
            <person name="Karaffa L."/>
            <person name="Karanyi Z."/>
            <person name="Krasevec N."/>
            <person name="Kuo A."/>
            <person name="Kusch H."/>
            <person name="LaButti K."/>
            <person name="Lagendijk E.L."/>
            <person name="Lapidus A."/>
            <person name="Levasseur A."/>
            <person name="Lindquist E."/>
            <person name="Lipzen A."/>
            <person name="Logrieco A.F."/>
            <person name="MacCabe A."/>
            <person name="Maekelae M.R."/>
            <person name="Malavazi I."/>
            <person name="Melin P."/>
            <person name="Meyer V."/>
            <person name="Mielnichuk N."/>
            <person name="Miskei M."/>
            <person name="Molnar A.P."/>
            <person name="Mule G."/>
            <person name="Ngan C.Y."/>
            <person name="Orejas M."/>
            <person name="Orosz E."/>
            <person name="Ouedraogo J.P."/>
            <person name="Overkamp K.M."/>
            <person name="Park H.-S."/>
            <person name="Perrone G."/>
            <person name="Piumi F."/>
            <person name="Punt P.J."/>
            <person name="Ram A.F."/>
            <person name="Ramon A."/>
            <person name="Rauscher S."/>
            <person name="Record E."/>
            <person name="Riano-Pachon D.M."/>
            <person name="Robert V."/>
            <person name="Roehrig J."/>
            <person name="Ruller R."/>
            <person name="Salamov A."/>
            <person name="Salih N.S."/>
            <person name="Samson R.A."/>
            <person name="Sandor E."/>
            <person name="Sanguinetti M."/>
            <person name="Schuetze T."/>
            <person name="Sepcic K."/>
            <person name="Shelest E."/>
            <person name="Sherlock G."/>
            <person name="Sophianopoulou V."/>
            <person name="Squina F.M."/>
            <person name="Sun H."/>
            <person name="Susca A."/>
            <person name="Todd R.B."/>
            <person name="Tsang A."/>
            <person name="Unkles S.E."/>
            <person name="van de Wiele N."/>
            <person name="van Rossen-Uffink D."/>
            <person name="Oliveira J.V."/>
            <person name="Vesth T.C."/>
            <person name="Visser J."/>
            <person name="Yu J.-H."/>
            <person name="Zhou M."/>
            <person name="Andersen M.R."/>
            <person name="Archer D.B."/>
            <person name="Baker S.E."/>
            <person name="Benoit I."/>
            <person name="Brakhage A.A."/>
            <person name="Braus G.H."/>
            <person name="Fischer R."/>
            <person name="Frisvad J.C."/>
            <person name="Goldman G.H."/>
            <person name="Houbraken J."/>
            <person name="Oakley B."/>
            <person name="Pocsi I."/>
            <person name="Scazzocchio C."/>
            <person name="Seiboth B."/>
            <person name="vanKuyk P.A."/>
            <person name="Wortman J."/>
            <person name="Dyer P.S."/>
            <person name="Grigoriev I.V."/>
        </authorList>
    </citation>
    <scope>NUCLEOTIDE SEQUENCE [LARGE SCALE GENOMIC DNA]</scope>
    <source>
        <strain evidence="3">ATCC 16872 / CBS 172.66 / WB 5094</strain>
    </source>
</reference>
<name>A0A1L9WEG1_ASPA1</name>
<proteinExistence type="predicted"/>
<dbReference type="EMBL" id="KV879600">
    <property type="protein sequence ID" value="OJJ94543.1"/>
    <property type="molecule type" value="Genomic_DNA"/>
</dbReference>
<organism evidence="2 3">
    <name type="scientific">Aspergillus aculeatus (strain ATCC 16872 / CBS 172.66 / WB 5094)</name>
    <dbReference type="NCBI Taxonomy" id="690307"/>
    <lineage>
        <taxon>Eukaryota</taxon>
        <taxon>Fungi</taxon>
        <taxon>Dikarya</taxon>
        <taxon>Ascomycota</taxon>
        <taxon>Pezizomycotina</taxon>
        <taxon>Eurotiomycetes</taxon>
        <taxon>Eurotiomycetidae</taxon>
        <taxon>Eurotiales</taxon>
        <taxon>Aspergillaceae</taxon>
        <taxon>Aspergillus</taxon>
        <taxon>Aspergillus subgen. Circumdati</taxon>
    </lineage>
</organism>
<evidence type="ECO:0000313" key="2">
    <source>
        <dbReference type="EMBL" id="OJJ94543.1"/>
    </source>
</evidence>
<gene>
    <name evidence="2" type="ORF">ASPACDRAFT_48843</name>
</gene>
<sequence>ASWRVAPSPGGSWGSRLPPEWRWAAASPPPGTYPGRGPRWAPPLGPASWRGGRKRPSPRSAGSRASLQGPVCMGKRPDARTTPYRTAPLGIASAPSNVCTPSPDPT</sequence>
<feature type="non-terminal residue" evidence="2">
    <location>
        <position position="106"/>
    </location>
</feature>
<dbReference type="OrthoDB" id="4499236at2759"/>
<evidence type="ECO:0000256" key="1">
    <source>
        <dbReference type="SAM" id="MobiDB-lite"/>
    </source>
</evidence>
<dbReference type="VEuPathDB" id="FungiDB:ASPACDRAFT_48843"/>
<dbReference type="GeneID" id="30975986"/>
<keyword evidence="3" id="KW-1185">Reference proteome</keyword>
<feature type="non-terminal residue" evidence="2">
    <location>
        <position position="1"/>
    </location>
</feature>
<feature type="region of interest" description="Disordered" evidence="1">
    <location>
        <begin position="1"/>
        <end position="106"/>
    </location>
</feature>
<dbReference type="AlphaFoldDB" id="A0A1L9WEG1"/>